<dbReference type="InterPro" id="IPR036565">
    <property type="entry name" value="Mur-like_cat_sf"/>
</dbReference>
<evidence type="ECO:0000256" key="1">
    <source>
        <dbReference type="ARBA" id="ARBA00004496"/>
    </source>
</evidence>
<dbReference type="GO" id="GO:0009252">
    <property type="term" value="P:peptidoglycan biosynthetic process"/>
    <property type="evidence" value="ECO:0007669"/>
    <property type="project" value="UniProtKB-UniRule"/>
</dbReference>
<evidence type="ECO:0000256" key="4">
    <source>
        <dbReference type="ARBA" id="ARBA00022598"/>
    </source>
</evidence>
<sequence length="497" mass="51067">MEDRVYRSHCKRAPENLGRVLVLGLGKSGRAVADYLVAAGKRIESLTVAAGARTASAEDAAASLASAGAEVLFDLDRIEGAFDLCIASPGIPEGSLLYRSAAQCSAEIIGEVEFAWRESAADSRWVAITGTNGKTTVTALVAHLLRVAGMNAKAVGNIGDTCLEAVAGGNTDVYVAEVSSYQLASTVRFAPQVAVLLNITPDHLHWHGSLEAYRDAKLKILSNLATVPESVAVLDATNDVVRAEVRRLRALEPAQRGFSYVPLGTGAGVRGDMRAACGSENAAFLGPDGWLHVAEGTCDRALVPAESLLIKGEHNVSNALAAATAALALGADEASVAAGLRTFAPLEHRVEPCGSVCGAACYNDSKATNVDATLKALAAFPEARPIVLLGGDDKGTDLAPLVAAAHEHARAAVCFGAAGARFADAFAAASSEAPAGFPLLRADGLEAALDEALAVAHAGDVVLLSPACASFDEFGSFEERGRAFKSLVAARATALGA</sequence>
<keyword evidence="9 10" id="KW-0573">Peptidoglycan synthesis</keyword>
<evidence type="ECO:0000259" key="12">
    <source>
        <dbReference type="Pfam" id="PF08245"/>
    </source>
</evidence>
<evidence type="ECO:0000259" key="11">
    <source>
        <dbReference type="Pfam" id="PF02875"/>
    </source>
</evidence>
<feature type="domain" description="Mur ligase C-terminal" evidence="11">
    <location>
        <begin position="348"/>
        <end position="468"/>
    </location>
</feature>
<dbReference type="NCBIfam" id="TIGR01087">
    <property type="entry name" value="murD"/>
    <property type="match status" value="1"/>
</dbReference>
<dbReference type="InterPro" id="IPR004101">
    <property type="entry name" value="Mur_ligase_C"/>
</dbReference>
<dbReference type="PROSITE" id="PS01011">
    <property type="entry name" value="FOLYLPOLYGLU_SYNT_1"/>
    <property type="match status" value="1"/>
</dbReference>
<organism evidence="13 14">
    <name type="scientific">Paraeggerthella hongkongensis</name>
    <dbReference type="NCBI Taxonomy" id="230658"/>
    <lineage>
        <taxon>Bacteria</taxon>
        <taxon>Bacillati</taxon>
        <taxon>Actinomycetota</taxon>
        <taxon>Coriobacteriia</taxon>
        <taxon>Eggerthellales</taxon>
        <taxon>Eggerthellaceae</taxon>
        <taxon>Paraeggerthella</taxon>
    </lineage>
</organism>
<dbReference type="InterPro" id="IPR005762">
    <property type="entry name" value="MurD"/>
</dbReference>
<comment type="subcellular location">
    <subcellularLocation>
        <location evidence="1 9 10">Cytoplasm</location>
    </subcellularLocation>
</comment>
<evidence type="ECO:0000256" key="8">
    <source>
        <dbReference type="ARBA" id="ARBA00023306"/>
    </source>
</evidence>
<dbReference type="InterPro" id="IPR018109">
    <property type="entry name" value="Folylpolyglutamate_synth_CS"/>
</dbReference>
<evidence type="ECO:0000256" key="6">
    <source>
        <dbReference type="ARBA" id="ARBA00022741"/>
    </source>
</evidence>
<dbReference type="PANTHER" id="PTHR43692:SF1">
    <property type="entry name" value="UDP-N-ACETYLMURAMOYLALANINE--D-GLUTAMATE LIGASE"/>
    <property type="match status" value="1"/>
</dbReference>
<keyword evidence="4 9" id="KW-0436">Ligase</keyword>
<keyword evidence="9 10" id="KW-0133">Cell shape</keyword>
<feature type="domain" description="Mur ligase central" evidence="12">
    <location>
        <begin position="128"/>
        <end position="240"/>
    </location>
</feature>
<name>A0A3N0B9Y9_9ACTN</name>
<dbReference type="GO" id="GO:0051301">
    <property type="term" value="P:cell division"/>
    <property type="evidence" value="ECO:0007669"/>
    <property type="project" value="UniProtKB-KW"/>
</dbReference>
<protein>
    <recommendedName>
        <fullName evidence="9 10">UDP-N-acetylmuramoylalanine--D-glutamate ligase</fullName>
        <ecNumber evidence="9 10">6.3.2.9</ecNumber>
    </recommendedName>
    <alternativeName>
        <fullName evidence="9">D-glutamic acid-adding enzyme</fullName>
    </alternativeName>
    <alternativeName>
        <fullName evidence="9">UDP-N-acetylmuramoyl-L-alanyl-D-glutamate synthetase</fullName>
    </alternativeName>
</protein>
<keyword evidence="8 9" id="KW-0131">Cell cycle</keyword>
<dbReference type="GO" id="GO:0005524">
    <property type="term" value="F:ATP binding"/>
    <property type="evidence" value="ECO:0007669"/>
    <property type="project" value="UniProtKB-UniRule"/>
</dbReference>
<keyword evidence="6 9" id="KW-0547">Nucleotide-binding</keyword>
<accession>A0A3N0B9Y9</accession>
<dbReference type="OrthoDB" id="9809796at2"/>
<dbReference type="UniPathway" id="UPA00219"/>
<dbReference type="PANTHER" id="PTHR43692">
    <property type="entry name" value="UDP-N-ACETYLMURAMOYLALANINE--D-GLUTAMATE LIGASE"/>
    <property type="match status" value="1"/>
</dbReference>
<reference evidence="14" key="1">
    <citation type="submission" date="2018-05" db="EMBL/GenBank/DDBJ databases">
        <title>Genome Sequencing of selected type strains of the family Eggerthellaceae.</title>
        <authorList>
            <person name="Danylec N."/>
            <person name="Stoll D.A."/>
            <person name="Doetsch A."/>
            <person name="Huch M."/>
        </authorList>
    </citation>
    <scope>NUCLEOTIDE SEQUENCE [LARGE SCALE GENOMIC DNA]</scope>
    <source>
        <strain evidence="14">DSM 16106</strain>
    </source>
</reference>
<evidence type="ECO:0000313" key="13">
    <source>
        <dbReference type="EMBL" id="RNL43961.1"/>
    </source>
</evidence>
<dbReference type="Pfam" id="PF08245">
    <property type="entry name" value="Mur_ligase_M"/>
    <property type="match status" value="1"/>
</dbReference>
<dbReference type="Gene3D" id="3.90.190.20">
    <property type="entry name" value="Mur ligase, C-terminal domain"/>
    <property type="match status" value="1"/>
</dbReference>
<comment type="caution">
    <text evidence="13">The sequence shown here is derived from an EMBL/GenBank/DDBJ whole genome shotgun (WGS) entry which is preliminary data.</text>
</comment>
<proteinExistence type="inferred from homology"/>
<dbReference type="GO" id="GO:0008764">
    <property type="term" value="F:UDP-N-acetylmuramoylalanine-D-glutamate ligase activity"/>
    <property type="evidence" value="ECO:0007669"/>
    <property type="project" value="UniProtKB-UniRule"/>
</dbReference>
<evidence type="ECO:0000256" key="2">
    <source>
        <dbReference type="ARBA" id="ARBA00004752"/>
    </source>
</evidence>
<keyword evidence="14" id="KW-1185">Reference proteome</keyword>
<evidence type="ECO:0000256" key="10">
    <source>
        <dbReference type="RuleBase" id="RU003664"/>
    </source>
</evidence>
<comment type="catalytic activity">
    <reaction evidence="9 10">
        <text>UDP-N-acetyl-alpha-D-muramoyl-L-alanine + D-glutamate + ATP = UDP-N-acetyl-alpha-D-muramoyl-L-alanyl-D-glutamate + ADP + phosphate + H(+)</text>
        <dbReference type="Rhea" id="RHEA:16429"/>
        <dbReference type="ChEBI" id="CHEBI:15378"/>
        <dbReference type="ChEBI" id="CHEBI:29986"/>
        <dbReference type="ChEBI" id="CHEBI:30616"/>
        <dbReference type="ChEBI" id="CHEBI:43474"/>
        <dbReference type="ChEBI" id="CHEBI:83898"/>
        <dbReference type="ChEBI" id="CHEBI:83900"/>
        <dbReference type="ChEBI" id="CHEBI:456216"/>
        <dbReference type="EC" id="6.3.2.9"/>
    </reaction>
</comment>
<dbReference type="GO" id="GO:0004326">
    <property type="term" value="F:tetrahydrofolylpolyglutamate synthase activity"/>
    <property type="evidence" value="ECO:0007669"/>
    <property type="project" value="InterPro"/>
</dbReference>
<keyword evidence="3 9" id="KW-0963">Cytoplasm</keyword>
<evidence type="ECO:0000256" key="9">
    <source>
        <dbReference type="HAMAP-Rule" id="MF_00639"/>
    </source>
</evidence>
<dbReference type="SUPFAM" id="SSF53244">
    <property type="entry name" value="MurD-like peptide ligases, peptide-binding domain"/>
    <property type="match status" value="1"/>
</dbReference>
<dbReference type="InterPro" id="IPR036615">
    <property type="entry name" value="Mur_ligase_C_dom_sf"/>
</dbReference>
<dbReference type="Gene3D" id="3.40.1190.10">
    <property type="entry name" value="Mur-like, catalytic domain"/>
    <property type="match status" value="1"/>
</dbReference>
<feature type="binding site" evidence="9">
    <location>
        <begin position="130"/>
        <end position="136"/>
    </location>
    <ligand>
        <name>ATP</name>
        <dbReference type="ChEBI" id="CHEBI:30616"/>
    </ligand>
</feature>
<keyword evidence="5 9" id="KW-0132">Cell division</keyword>
<evidence type="ECO:0000256" key="3">
    <source>
        <dbReference type="ARBA" id="ARBA00022490"/>
    </source>
</evidence>
<dbReference type="RefSeq" id="WP_123192208.1">
    <property type="nucleotide sequence ID" value="NZ_QICD01000011.1"/>
</dbReference>
<dbReference type="Gene3D" id="3.40.50.720">
    <property type="entry name" value="NAD(P)-binding Rossmann-like Domain"/>
    <property type="match status" value="1"/>
</dbReference>
<gene>
    <name evidence="9 13" type="primary">murD</name>
    <name evidence="13" type="ORF">DMP08_06965</name>
</gene>
<evidence type="ECO:0000256" key="5">
    <source>
        <dbReference type="ARBA" id="ARBA00022618"/>
    </source>
</evidence>
<evidence type="ECO:0000313" key="14">
    <source>
        <dbReference type="Proteomes" id="UP000278632"/>
    </source>
</evidence>
<dbReference type="Proteomes" id="UP000278632">
    <property type="component" value="Unassembled WGS sequence"/>
</dbReference>
<keyword evidence="7 9" id="KW-0067">ATP-binding</keyword>
<dbReference type="EMBL" id="QICD01000011">
    <property type="protein sequence ID" value="RNL43961.1"/>
    <property type="molecule type" value="Genomic_DNA"/>
</dbReference>
<dbReference type="GO" id="GO:0008360">
    <property type="term" value="P:regulation of cell shape"/>
    <property type="evidence" value="ECO:0007669"/>
    <property type="project" value="UniProtKB-KW"/>
</dbReference>
<dbReference type="AlphaFoldDB" id="A0A3N0B9Y9"/>
<dbReference type="Pfam" id="PF02875">
    <property type="entry name" value="Mur_ligase_C"/>
    <property type="match status" value="1"/>
</dbReference>
<dbReference type="GO" id="GO:0071555">
    <property type="term" value="P:cell wall organization"/>
    <property type="evidence" value="ECO:0007669"/>
    <property type="project" value="UniProtKB-KW"/>
</dbReference>
<dbReference type="EC" id="6.3.2.9" evidence="9 10"/>
<dbReference type="InterPro" id="IPR013221">
    <property type="entry name" value="Mur_ligase_cen"/>
</dbReference>
<dbReference type="GO" id="GO:0005737">
    <property type="term" value="C:cytoplasm"/>
    <property type="evidence" value="ECO:0007669"/>
    <property type="project" value="UniProtKB-SubCell"/>
</dbReference>
<comment type="similarity">
    <text evidence="9">Belongs to the MurCDEF family.</text>
</comment>
<keyword evidence="9 10" id="KW-0961">Cell wall biogenesis/degradation</keyword>
<comment type="pathway">
    <text evidence="2 9 10">Cell wall biogenesis; peptidoglycan biosynthesis.</text>
</comment>
<comment type="function">
    <text evidence="9 10">Cell wall formation. Catalyzes the addition of glutamate to the nucleotide precursor UDP-N-acetylmuramoyl-L-alanine (UMA).</text>
</comment>
<dbReference type="HAMAP" id="MF_00639">
    <property type="entry name" value="MurD"/>
    <property type="match status" value="1"/>
</dbReference>
<dbReference type="SUPFAM" id="SSF51984">
    <property type="entry name" value="MurCD N-terminal domain"/>
    <property type="match status" value="1"/>
</dbReference>
<dbReference type="SUPFAM" id="SSF53623">
    <property type="entry name" value="MurD-like peptide ligases, catalytic domain"/>
    <property type="match status" value="1"/>
</dbReference>
<evidence type="ECO:0000256" key="7">
    <source>
        <dbReference type="ARBA" id="ARBA00022840"/>
    </source>
</evidence>